<organism evidence="1 2">
    <name type="scientific">Brassica carinata</name>
    <name type="common">Ethiopian mustard</name>
    <name type="synonym">Abyssinian cabbage</name>
    <dbReference type="NCBI Taxonomy" id="52824"/>
    <lineage>
        <taxon>Eukaryota</taxon>
        <taxon>Viridiplantae</taxon>
        <taxon>Streptophyta</taxon>
        <taxon>Embryophyta</taxon>
        <taxon>Tracheophyta</taxon>
        <taxon>Spermatophyta</taxon>
        <taxon>Magnoliopsida</taxon>
        <taxon>eudicotyledons</taxon>
        <taxon>Gunneridae</taxon>
        <taxon>Pentapetalae</taxon>
        <taxon>rosids</taxon>
        <taxon>malvids</taxon>
        <taxon>Brassicales</taxon>
        <taxon>Brassicaceae</taxon>
        <taxon>Brassiceae</taxon>
        <taxon>Brassica</taxon>
    </lineage>
</organism>
<protein>
    <submittedName>
        <fullName evidence="1">Uncharacterized protein</fullName>
    </submittedName>
</protein>
<gene>
    <name evidence="1" type="ORF">Bca52824_025285</name>
</gene>
<evidence type="ECO:0000313" key="2">
    <source>
        <dbReference type="Proteomes" id="UP000886595"/>
    </source>
</evidence>
<proteinExistence type="predicted"/>
<sequence>MLRRHWGRNYPSRRCRFVDYFSIAGIISKFAEFEKASDKLGFNRGLSLLRHRKRRPNDKRCCWLMWIGVPQ</sequence>
<reference evidence="1 2" key="1">
    <citation type="submission" date="2020-02" db="EMBL/GenBank/DDBJ databases">
        <authorList>
            <person name="Ma Q."/>
            <person name="Huang Y."/>
            <person name="Song X."/>
            <person name="Pei D."/>
        </authorList>
    </citation>
    <scope>NUCLEOTIDE SEQUENCE [LARGE SCALE GENOMIC DNA]</scope>
    <source>
        <strain evidence="1">Sxm20200214</strain>
        <tissue evidence="1">Leaf</tissue>
    </source>
</reference>
<dbReference type="AlphaFoldDB" id="A0A8X7VL64"/>
<comment type="caution">
    <text evidence="1">The sequence shown here is derived from an EMBL/GenBank/DDBJ whole genome shotgun (WGS) entry which is preliminary data.</text>
</comment>
<dbReference type="Proteomes" id="UP000886595">
    <property type="component" value="Unassembled WGS sequence"/>
</dbReference>
<evidence type="ECO:0000313" key="1">
    <source>
        <dbReference type="EMBL" id="KAG2313728.1"/>
    </source>
</evidence>
<accession>A0A8X7VL64</accession>
<keyword evidence="2" id="KW-1185">Reference proteome</keyword>
<name>A0A8X7VL64_BRACI</name>
<dbReference type="EMBL" id="JAAMPC010000005">
    <property type="protein sequence ID" value="KAG2313728.1"/>
    <property type="molecule type" value="Genomic_DNA"/>
</dbReference>